<keyword evidence="10" id="KW-1185">Reference proteome</keyword>
<evidence type="ECO:0000256" key="7">
    <source>
        <dbReference type="ARBA" id="ARBA00048714"/>
    </source>
</evidence>
<evidence type="ECO:0000256" key="5">
    <source>
        <dbReference type="ARBA" id="ARBA00023239"/>
    </source>
</evidence>
<dbReference type="SUPFAM" id="SSF51182">
    <property type="entry name" value="RmlC-like cupins"/>
    <property type="match status" value="1"/>
</dbReference>
<dbReference type="UniPathway" id="UPA00067">
    <property type="reaction ID" value="UER00123"/>
</dbReference>
<evidence type="ECO:0000256" key="6">
    <source>
        <dbReference type="ARBA" id="ARBA00033271"/>
    </source>
</evidence>
<evidence type="ECO:0000313" key="9">
    <source>
        <dbReference type="EMBL" id="QLL64413.1"/>
    </source>
</evidence>
<gene>
    <name evidence="8" type="primary">ectC</name>
    <name evidence="9" type="ORF">FKV68_23590</name>
</gene>
<dbReference type="GO" id="GO:0033990">
    <property type="term" value="F:ectoine synthase activity"/>
    <property type="evidence" value="ECO:0007669"/>
    <property type="project" value="UniProtKB-EC"/>
</dbReference>
<dbReference type="Pfam" id="PF06339">
    <property type="entry name" value="Ectoine_synth"/>
    <property type="match status" value="1"/>
</dbReference>
<dbReference type="Gene3D" id="2.60.120.10">
    <property type="entry name" value="Jelly Rolls"/>
    <property type="match status" value="1"/>
</dbReference>
<dbReference type="InterPro" id="IPR014710">
    <property type="entry name" value="RmlC-like_jellyroll"/>
</dbReference>
<evidence type="ECO:0000256" key="3">
    <source>
        <dbReference type="ARBA" id="ARBA00013192"/>
    </source>
</evidence>
<accession>A0A859QEM1</accession>
<dbReference type="EC" id="4.2.1.108" evidence="3 8"/>
<evidence type="ECO:0000256" key="8">
    <source>
        <dbReference type="HAMAP-Rule" id="MF_01255"/>
    </source>
</evidence>
<protein>
    <recommendedName>
        <fullName evidence="4 8">L-ectoine synthase</fullName>
        <ecNumber evidence="3 8">4.2.1.108</ecNumber>
    </recommendedName>
    <alternativeName>
        <fullName evidence="6 8">N-acetyldiaminobutyrate dehydratase</fullName>
    </alternativeName>
</protein>
<dbReference type="PANTHER" id="PTHR39289:SF1">
    <property type="entry name" value="L-ECTOINE SYNTHASE"/>
    <property type="match status" value="1"/>
</dbReference>
<dbReference type="RefSeq" id="WP_180942287.1">
    <property type="nucleotide sequence ID" value="NZ_CP041240.1"/>
</dbReference>
<dbReference type="GO" id="GO:0019491">
    <property type="term" value="P:ectoine biosynthetic process"/>
    <property type="evidence" value="ECO:0007669"/>
    <property type="project" value="UniProtKB-UniRule"/>
</dbReference>
<comment type="pathway">
    <text evidence="1 8">Amine and polyamine biosynthesis; ectoine biosynthesis; L-ectoine from L-aspartate 4-semialdehyde: step 3/3.</text>
</comment>
<dbReference type="NCBIfam" id="NF009806">
    <property type="entry name" value="PRK13290.1"/>
    <property type="match status" value="1"/>
</dbReference>
<dbReference type="HAMAP" id="MF_01255">
    <property type="entry name" value="Ectoine_synth"/>
    <property type="match status" value="1"/>
</dbReference>
<dbReference type="AlphaFoldDB" id="A0A859QEM1"/>
<name>A0A859QEM1_9HYPH</name>
<dbReference type="CDD" id="cd06978">
    <property type="entry name" value="cupin_EctC"/>
    <property type="match status" value="1"/>
</dbReference>
<dbReference type="Proteomes" id="UP000510721">
    <property type="component" value="Plasmid pEmeITTGR7b"/>
</dbReference>
<proteinExistence type="inferred from homology"/>
<evidence type="ECO:0000256" key="2">
    <source>
        <dbReference type="ARBA" id="ARBA00009637"/>
    </source>
</evidence>
<dbReference type="PANTHER" id="PTHR39289">
    <property type="match status" value="1"/>
</dbReference>
<dbReference type="KEGG" id="emx:FKV68_23590"/>
<organism evidence="9 10">
    <name type="scientific">Sinorhizobium mexicanum</name>
    <dbReference type="NCBI Taxonomy" id="375549"/>
    <lineage>
        <taxon>Bacteria</taxon>
        <taxon>Pseudomonadati</taxon>
        <taxon>Pseudomonadota</taxon>
        <taxon>Alphaproteobacteria</taxon>
        <taxon>Hyphomicrobiales</taxon>
        <taxon>Rhizobiaceae</taxon>
        <taxon>Sinorhizobium/Ensifer group</taxon>
        <taxon>Sinorhizobium</taxon>
    </lineage>
</organism>
<sequence>MIIRTIDEAKQSDRRVTAENWESIRLLLSEDKVGFSFHITTMYPNTETRIWYKNHFEAVFCIEGDGEIETLADGKIYPIRPGTIYILDEHDRHLLRANTQMRNVCVFVPALHGNETHDADGSYPLEPAPARR</sequence>
<evidence type="ECO:0000313" key="10">
    <source>
        <dbReference type="Proteomes" id="UP000510721"/>
    </source>
</evidence>
<dbReference type="InterPro" id="IPR011051">
    <property type="entry name" value="RmlC_Cupin_sf"/>
</dbReference>
<evidence type="ECO:0000256" key="1">
    <source>
        <dbReference type="ARBA" id="ARBA00005181"/>
    </source>
</evidence>
<comment type="function">
    <text evidence="8">Catalyzes the circularization of gamma-N-acetyl-alpha,gamma-diaminobutyric acid (ADABA) to ectoine (1,4,5,6-tetrahydro-2-methyl-4-pyrimidine carboxylic acid), which is an excellent osmoprotectant.</text>
</comment>
<keyword evidence="5 8" id="KW-0456">Lyase</keyword>
<geneLocation type="plasmid" evidence="10">
    <name>pemeittgr7b</name>
</geneLocation>
<keyword evidence="9" id="KW-0614">Plasmid</keyword>
<comment type="catalytic activity">
    <reaction evidence="7 8">
        <text>(2S)-4-acetamido-2-aminobutanoate = L-ectoine + H2O</text>
        <dbReference type="Rhea" id="RHEA:17281"/>
        <dbReference type="ChEBI" id="CHEBI:15377"/>
        <dbReference type="ChEBI" id="CHEBI:58515"/>
        <dbReference type="ChEBI" id="CHEBI:58929"/>
        <dbReference type="EC" id="4.2.1.108"/>
    </reaction>
</comment>
<reference evidence="9 10" key="1">
    <citation type="submission" date="2019-06" db="EMBL/GenBank/DDBJ databases">
        <title>Complete genome sequence of Ensifer mexicanus ITTG R7 isolated from nodules of Acacia angustissima (Mill.) Kuntze.</title>
        <authorList>
            <person name="Rincon-Rosales R."/>
            <person name="Rogel M.A."/>
            <person name="Guerrero G."/>
            <person name="Rincon-Molina C.I."/>
            <person name="Lopez-Lopez A."/>
            <person name="Martinez-Romero E."/>
        </authorList>
    </citation>
    <scope>NUCLEOTIDE SEQUENCE [LARGE SCALE GENOMIC DNA]</scope>
    <source>
        <strain evidence="9 10">ITTG R7</strain>
        <plasmid evidence="10">pemeittgr7b</plasmid>
    </source>
</reference>
<comment type="similarity">
    <text evidence="2 8">Belongs to the ectoine synthase family.</text>
</comment>
<dbReference type="InterPro" id="IPR010462">
    <property type="entry name" value="Ectoine_synth"/>
</dbReference>
<evidence type="ECO:0000256" key="4">
    <source>
        <dbReference type="ARBA" id="ARBA00019707"/>
    </source>
</evidence>
<dbReference type="EMBL" id="CP041240">
    <property type="protein sequence ID" value="QLL64413.1"/>
    <property type="molecule type" value="Genomic_DNA"/>
</dbReference>